<dbReference type="EMBL" id="JAMZED010000214">
    <property type="protein sequence ID" value="MCR6506571.1"/>
    <property type="molecule type" value="Genomic_DNA"/>
</dbReference>
<evidence type="ECO:0000313" key="1">
    <source>
        <dbReference type="EMBL" id="MCR6506571.1"/>
    </source>
</evidence>
<proteinExistence type="predicted"/>
<keyword evidence="2" id="KW-1185">Reference proteome</keyword>
<name>A0A9X2NUL1_9BACE</name>
<sequence length="59" mass="6771">DILRYAGRNVHDGDGALHPILRGGRREPPYFLSVSMMADKESSKETFVPIFDNIYKNKF</sequence>
<protein>
    <submittedName>
        <fullName evidence="1">Uncharacterized protein</fullName>
    </submittedName>
</protein>
<accession>A0A9X2NUL1</accession>
<dbReference type="Proteomes" id="UP001143192">
    <property type="component" value="Unassembled WGS sequence"/>
</dbReference>
<dbReference type="AlphaFoldDB" id="A0A9X2NUL1"/>
<organism evidence="1 2">
    <name type="scientific">Bacteroides muris</name>
    <name type="common">ex Fokt et al. 2023</name>
    <dbReference type="NCBI Taxonomy" id="2937417"/>
    <lineage>
        <taxon>Bacteria</taxon>
        <taxon>Pseudomonadati</taxon>
        <taxon>Bacteroidota</taxon>
        <taxon>Bacteroidia</taxon>
        <taxon>Bacteroidales</taxon>
        <taxon>Bacteroidaceae</taxon>
        <taxon>Bacteroides</taxon>
    </lineage>
</organism>
<feature type="non-terminal residue" evidence="1">
    <location>
        <position position="1"/>
    </location>
</feature>
<reference evidence="1" key="1">
    <citation type="journal article" date="2022" name="Arch. Microbiol.">
        <title>Bacteroides muris sp. nov. isolated from the cecum of wild-derived house mice.</title>
        <authorList>
            <person name="Fokt H."/>
            <person name="Unni R."/>
            <person name="Repnik U."/>
            <person name="Schmitz R.A."/>
            <person name="Bramkamp M."/>
            <person name="Baines J.F."/>
            <person name="Unterweger D."/>
        </authorList>
    </citation>
    <scope>NUCLEOTIDE SEQUENCE</scope>
    <source>
        <strain evidence="1">KH365_2</strain>
    </source>
</reference>
<gene>
    <name evidence="1" type="ORF">M1B79_18425</name>
</gene>
<dbReference type="RefSeq" id="WP_257932692.1">
    <property type="nucleotide sequence ID" value="NZ_JAMZED010000214.1"/>
</dbReference>
<evidence type="ECO:0000313" key="2">
    <source>
        <dbReference type="Proteomes" id="UP001143192"/>
    </source>
</evidence>
<comment type="caution">
    <text evidence="1">The sequence shown here is derived from an EMBL/GenBank/DDBJ whole genome shotgun (WGS) entry which is preliminary data.</text>
</comment>
<reference evidence="1" key="2">
    <citation type="submission" date="2022-04" db="EMBL/GenBank/DDBJ databases">
        <authorList>
            <person name="Fokt H."/>
            <person name="Baines J."/>
        </authorList>
    </citation>
    <scope>NUCLEOTIDE SEQUENCE</scope>
    <source>
        <strain evidence="1">KH365_2</strain>
    </source>
</reference>